<gene>
    <name evidence="1" type="ORF">Ctaglu_43920</name>
</gene>
<proteinExistence type="predicted"/>
<dbReference type="AlphaFoldDB" id="A0A401UT86"/>
<protein>
    <submittedName>
        <fullName evidence="1">Uncharacterized protein</fullName>
    </submittedName>
</protein>
<dbReference type="RefSeq" id="WP_125005724.1">
    <property type="nucleotide sequence ID" value="NZ_BHYK01000041.1"/>
</dbReference>
<evidence type="ECO:0000313" key="2">
    <source>
        <dbReference type="Proteomes" id="UP000287872"/>
    </source>
</evidence>
<sequence>MSEFLNYVETLPILLEKLLESKNHRINDLTEGKIKEILCESSPVKGIYLMYEGNVPMCVGRSRTLAQKIGTDERSLGKMQASVTKKIMKLETNDFSTMKEARDYLFKNYTVKFIKIDDEILRYLFVIYVATELSTPFNSFMET</sequence>
<keyword evidence="2" id="KW-1185">Reference proteome</keyword>
<dbReference type="OrthoDB" id="1905663at2"/>
<accession>A0A401UT86</accession>
<name>A0A401UT86_9CLOT</name>
<dbReference type="Proteomes" id="UP000287872">
    <property type="component" value="Unassembled WGS sequence"/>
</dbReference>
<dbReference type="EMBL" id="BHYK01000041">
    <property type="protein sequence ID" value="GCD12769.1"/>
    <property type="molecule type" value="Genomic_DNA"/>
</dbReference>
<comment type="caution">
    <text evidence="1">The sequence shown here is derived from an EMBL/GenBank/DDBJ whole genome shotgun (WGS) entry which is preliminary data.</text>
</comment>
<reference evidence="1 2" key="1">
    <citation type="submission" date="2018-11" db="EMBL/GenBank/DDBJ databases">
        <title>Genome sequencing and assembly of Clostridium tagluense strain A121.</title>
        <authorList>
            <person name="Murakami T."/>
            <person name="Segawa T."/>
            <person name="Shcherbakova V.A."/>
            <person name="Mori H."/>
            <person name="Yoshimura Y."/>
        </authorList>
    </citation>
    <scope>NUCLEOTIDE SEQUENCE [LARGE SCALE GENOMIC DNA]</scope>
    <source>
        <strain evidence="1 2">A121</strain>
    </source>
</reference>
<organism evidence="1 2">
    <name type="scientific">Clostridium tagluense</name>
    <dbReference type="NCBI Taxonomy" id="360422"/>
    <lineage>
        <taxon>Bacteria</taxon>
        <taxon>Bacillati</taxon>
        <taxon>Bacillota</taxon>
        <taxon>Clostridia</taxon>
        <taxon>Eubacteriales</taxon>
        <taxon>Clostridiaceae</taxon>
        <taxon>Clostridium</taxon>
    </lineage>
</organism>
<evidence type="ECO:0000313" key="1">
    <source>
        <dbReference type="EMBL" id="GCD12769.1"/>
    </source>
</evidence>